<protein>
    <submittedName>
        <fullName evidence="13">Uncharacterized protein</fullName>
    </submittedName>
</protein>
<feature type="non-terminal residue" evidence="13">
    <location>
        <position position="1"/>
    </location>
</feature>
<dbReference type="Gene3D" id="1.10.287.1260">
    <property type="match status" value="1"/>
</dbReference>
<evidence type="ECO:0000259" key="11">
    <source>
        <dbReference type="Pfam" id="PF21082"/>
    </source>
</evidence>
<feature type="domain" description="Mechanosensitive ion channel MscS C-terminal" evidence="11">
    <location>
        <begin position="288"/>
        <end position="371"/>
    </location>
</feature>
<dbReference type="InterPro" id="IPR011066">
    <property type="entry name" value="MscS_channel_C_sf"/>
</dbReference>
<evidence type="ECO:0000256" key="3">
    <source>
        <dbReference type="ARBA" id="ARBA00022475"/>
    </source>
</evidence>
<feature type="transmembrane region" description="Helical" evidence="8">
    <location>
        <begin position="166"/>
        <end position="187"/>
    </location>
</feature>
<keyword evidence="6 8" id="KW-1133">Transmembrane helix</keyword>
<proteinExistence type="inferred from homology"/>
<accession>A0A3M4PVC3</accession>
<feature type="transmembrane region" description="Helical" evidence="8">
    <location>
        <begin position="123"/>
        <end position="145"/>
    </location>
</feature>
<evidence type="ECO:0000256" key="4">
    <source>
        <dbReference type="ARBA" id="ARBA00022692"/>
    </source>
</evidence>
<name>A0A3M4PVC3_9PSED</name>
<evidence type="ECO:0000259" key="12">
    <source>
        <dbReference type="Pfam" id="PF21088"/>
    </source>
</evidence>
<sequence length="414" mass="46048">YYTALKLSDRLINTLYLLMFWLVIEATFVRGLGVAARRLAYARALAKRQAAKEAGDGEAVIEEPTLDIEQVNEQSMRLIRLALLGGFIAALYWVWKDLITVFSYLDNVTLYEYTSGTGANISMVPISIGDLLGASIIVGITFALARNLPGLLEVLVLSKLDLAQGSAYATTTLLSYVIAGVGFVSTLSTLGVSWDKLQWLVAALSVGLGFGMQEIFANFISGIMILFERPVRIGDTITIGNLSGTVSKIRIRATTITDFDRKDIIVPNKTFITGQLINWSLTDTITRVTLKLGVDYGSDLDLVKELLLKAARENPRVLKEPEPHVYFLNFGESTLDHELRMHVRDLGDRNPVIDEVNRFINREFKNHHINISFRQMEVYLKNLHGQEYKLVEVDTPAKPANDGGVQEPPPSKLD</sequence>
<dbReference type="RefSeq" id="WP_147473188.1">
    <property type="nucleotide sequence ID" value="NZ_RBRL01000443.1"/>
</dbReference>
<dbReference type="FunFam" id="1.10.287.1260:FF:000002">
    <property type="entry name" value="Potassium efflux system KefA"/>
    <property type="match status" value="1"/>
</dbReference>
<dbReference type="PANTHER" id="PTHR30347">
    <property type="entry name" value="POTASSIUM CHANNEL RELATED"/>
    <property type="match status" value="1"/>
</dbReference>
<keyword evidence="7 8" id="KW-0472">Membrane</keyword>
<dbReference type="InterPro" id="IPR006685">
    <property type="entry name" value="MscS_channel_2nd"/>
</dbReference>
<dbReference type="FunFam" id="2.30.30.60:FF:000001">
    <property type="entry name" value="MscS Mechanosensitive ion channel"/>
    <property type="match status" value="1"/>
</dbReference>
<dbReference type="SUPFAM" id="SSF50182">
    <property type="entry name" value="Sm-like ribonucleoproteins"/>
    <property type="match status" value="1"/>
</dbReference>
<comment type="subcellular location">
    <subcellularLocation>
        <location evidence="1">Cell membrane</location>
        <topology evidence="1">Multi-pass membrane protein</topology>
    </subcellularLocation>
</comment>
<feature type="domain" description="Mechanosensitive ion channel inner membrane" evidence="10">
    <location>
        <begin position="1"/>
        <end position="111"/>
    </location>
</feature>
<feature type="transmembrane region" description="Helical" evidence="8">
    <location>
        <begin position="199"/>
        <end position="227"/>
    </location>
</feature>
<organism evidence="13 14">
    <name type="scientific">Pseudomonas salomonii</name>
    <dbReference type="NCBI Taxonomy" id="191391"/>
    <lineage>
        <taxon>Bacteria</taxon>
        <taxon>Pseudomonadati</taxon>
        <taxon>Pseudomonadota</taxon>
        <taxon>Gammaproteobacteria</taxon>
        <taxon>Pseudomonadales</taxon>
        <taxon>Pseudomonadaceae</taxon>
        <taxon>Pseudomonas</taxon>
    </lineage>
</organism>
<comment type="similarity">
    <text evidence="2">Belongs to the MscS (TC 1.A.23) family.</text>
</comment>
<feature type="domain" description="Mechanosensitive ion channel transmembrane helices 2/3" evidence="12">
    <location>
        <begin position="172"/>
        <end position="213"/>
    </location>
</feature>
<dbReference type="EMBL" id="RBRL01000443">
    <property type="protein sequence ID" value="RMQ82059.1"/>
    <property type="molecule type" value="Genomic_DNA"/>
</dbReference>
<evidence type="ECO:0000313" key="13">
    <source>
        <dbReference type="EMBL" id="RMQ82059.1"/>
    </source>
</evidence>
<reference evidence="13 14" key="1">
    <citation type="submission" date="2018-08" db="EMBL/GenBank/DDBJ databases">
        <title>Recombination of ecologically and evolutionarily significant loci maintains genetic cohesion in the Pseudomonas syringae species complex.</title>
        <authorList>
            <person name="Dillon M."/>
            <person name="Thakur S."/>
            <person name="Almeida R.N.D."/>
            <person name="Weir B.S."/>
            <person name="Guttman D.S."/>
        </authorList>
    </citation>
    <scope>NUCLEOTIDE SEQUENCE [LARGE SCALE GENOMIC DNA]</scope>
    <source>
        <strain evidence="13 14">ICMP 11288</strain>
    </source>
</reference>
<gene>
    <name evidence="13" type="ORF">ALP97_100305</name>
</gene>
<dbReference type="Pfam" id="PF00924">
    <property type="entry name" value="MS_channel_2nd"/>
    <property type="match status" value="1"/>
</dbReference>
<dbReference type="GO" id="GO:0008381">
    <property type="term" value="F:mechanosensitive monoatomic ion channel activity"/>
    <property type="evidence" value="ECO:0007669"/>
    <property type="project" value="UniProtKB-ARBA"/>
</dbReference>
<dbReference type="SUPFAM" id="SSF82689">
    <property type="entry name" value="Mechanosensitive channel protein MscS (YggB), C-terminal domain"/>
    <property type="match status" value="1"/>
</dbReference>
<dbReference type="Gene3D" id="2.30.30.60">
    <property type="match status" value="1"/>
</dbReference>
<dbReference type="SUPFAM" id="SSF82861">
    <property type="entry name" value="Mechanosensitive channel protein MscS (YggB), transmembrane region"/>
    <property type="match status" value="1"/>
</dbReference>
<dbReference type="InterPro" id="IPR011014">
    <property type="entry name" value="MscS_channel_TM-2"/>
</dbReference>
<evidence type="ECO:0000256" key="8">
    <source>
        <dbReference type="SAM" id="Phobius"/>
    </source>
</evidence>
<evidence type="ECO:0000256" key="5">
    <source>
        <dbReference type="ARBA" id="ARBA00022729"/>
    </source>
</evidence>
<dbReference type="Gene3D" id="3.30.70.100">
    <property type="match status" value="1"/>
</dbReference>
<dbReference type="InterPro" id="IPR023408">
    <property type="entry name" value="MscS_beta-dom_sf"/>
</dbReference>
<dbReference type="PANTHER" id="PTHR30347:SF1">
    <property type="entry name" value="MECHANOSENSITIVE CHANNEL MSCK"/>
    <property type="match status" value="1"/>
</dbReference>
<dbReference type="Proteomes" id="UP000277179">
    <property type="component" value="Unassembled WGS sequence"/>
</dbReference>
<feature type="transmembrane region" description="Helical" evidence="8">
    <location>
        <begin position="78"/>
        <end position="95"/>
    </location>
</feature>
<dbReference type="InterPro" id="IPR049278">
    <property type="entry name" value="MS_channel_C"/>
</dbReference>
<dbReference type="Pfam" id="PF21082">
    <property type="entry name" value="MS_channel_3rd"/>
    <property type="match status" value="1"/>
</dbReference>
<comment type="caution">
    <text evidence="13">The sequence shown here is derived from an EMBL/GenBank/DDBJ whole genome shotgun (WGS) entry which is preliminary data.</text>
</comment>
<evidence type="ECO:0000313" key="14">
    <source>
        <dbReference type="Proteomes" id="UP000277179"/>
    </source>
</evidence>
<dbReference type="GO" id="GO:0009992">
    <property type="term" value="P:intracellular water homeostasis"/>
    <property type="evidence" value="ECO:0007669"/>
    <property type="project" value="TreeGrafter"/>
</dbReference>
<dbReference type="InterPro" id="IPR025692">
    <property type="entry name" value="MscS_IM_dom1"/>
</dbReference>
<keyword evidence="3" id="KW-1003">Cell membrane</keyword>
<evidence type="ECO:0000256" key="2">
    <source>
        <dbReference type="ARBA" id="ARBA00008017"/>
    </source>
</evidence>
<dbReference type="Pfam" id="PF12794">
    <property type="entry name" value="MscS_TM"/>
    <property type="match status" value="1"/>
</dbReference>
<dbReference type="Pfam" id="PF21088">
    <property type="entry name" value="MS_channel_1st"/>
    <property type="match status" value="1"/>
</dbReference>
<dbReference type="PROSITE" id="PS01246">
    <property type="entry name" value="UPF0003"/>
    <property type="match status" value="1"/>
</dbReference>
<dbReference type="InterPro" id="IPR052702">
    <property type="entry name" value="MscS-like_channel"/>
</dbReference>
<dbReference type="InterPro" id="IPR010920">
    <property type="entry name" value="LSM_dom_sf"/>
</dbReference>
<evidence type="ECO:0000256" key="6">
    <source>
        <dbReference type="ARBA" id="ARBA00022989"/>
    </source>
</evidence>
<evidence type="ECO:0000256" key="7">
    <source>
        <dbReference type="ARBA" id="ARBA00023136"/>
    </source>
</evidence>
<evidence type="ECO:0000256" key="1">
    <source>
        <dbReference type="ARBA" id="ARBA00004651"/>
    </source>
</evidence>
<evidence type="ECO:0000259" key="9">
    <source>
        <dbReference type="Pfam" id="PF00924"/>
    </source>
</evidence>
<dbReference type="InterPro" id="IPR049142">
    <property type="entry name" value="MS_channel_1st"/>
</dbReference>
<feature type="domain" description="Mechanosensitive ion channel MscS" evidence="9">
    <location>
        <begin position="215"/>
        <end position="280"/>
    </location>
</feature>
<keyword evidence="4 8" id="KW-0812">Transmembrane</keyword>
<dbReference type="InterPro" id="IPR006686">
    <property type="entry name" value="MscS_channel_CS"/>
</dbReference>
<dbReference type="AlphaFoldDB" id="A0A3M4PVC3"/>
<feature type="transmembrane region" description="Helical" evidence="8">
    <location>
        <begin position="15"/>
        <end position="33"/>
    </location>
</feature>
<evidence type="ECO:0000259" key="10">
    <source>
        <dbReference type="Pfam" id="PF12794"/>
    </source>
</evidence>
<dbReference type="GO" id="GO:0005886">
    <property type="term" value="C:plasma membrane"/>
    <property type="evidence" value="ECO:0007669"/>
    <property type="project" value="UniProtKB-SubCell"/>
</dbReference>
<keyword evidence="5" id="KW-0732">Signal</keyword>